<sequence>MELKSKGLVKTFEELRNNLFKSFVFYIPKTLIPEEKKEEWSVPKYAIFFDTIFYIDSKGFDKLLGKELCYGNILNKKALLKTNIFQFIDIKQSLNEQEFSFFMEIYLEQLNFCIYIGQWMSQHITEHIQEYTEDNQRSFELQANLFQLHLQDIQTRLIEPRKKQEVKPVDVLNYIENKLPALHDLIPNQVSIQKSENAEQQSEQILQQQKQSKRQTRKIRKKRPLPIINDTEIENYLLRTVFNIS</sequence>
<reference evidence="1" key="2">
    <citation type="submission" date="2020-09" db="EMBL/GenBank/DDBJ databases">
        <authorList>
            <person name="Sun Q."/>
            <person name="Kim S."/>
        </authorList>
    </citation>
    <scope>NUCLEOTIDE SEQUENCE</scope>
    <source>
        <strain evidence="1">KCTC 12710</strain>
    </source>
</reference>
<evidence type="ECO:0000313" key="2">
    <source>
        <dbReference type="Proteomes" id="UP000636004"/>
    </source>
</evidence>
<name>A0A918RBA9_9FLAO</name>
<keyword evidence="2" id="KW-1185">Reference proteome</keyword>
<comment type="caution">
    <text evidence="1">The sequence shown here is derived from an EMBL/GenBank/DDBJ whole genome shotgun (WGS) entry which is preliminary data.</text>
</comment>
<organism evidence="1 2">
    <name type="scientific">Algibacter mikhailovii</name>
    <dbReference type="NCBI Taxonomy" id="425498"/>
    <lineage>
        <taxon>Bacteria</taxon>
        <taxon>Pseudomonadati</taxon>
        <taxon>Bacteroidota</taxon>
        <taxon>Flavobacteriia</taxon>
        <taxon>Flavobacteriales</taxon>
        <taxon>Flavobacteriaceae</taxon>
        <taxon>Algibacter</taxon>
    </lineage>
</organism>
<gene>
    <name evidence="1" type="ORF">GCM10007028_33300</name>
</gene>
<dbReference type="EMBL" id="BMWZ01000009">
    <property type="protein sequence ID" value="GGZ92167.1"/>
    <property type="molecule type" value="Genomic_DNA"/>
</dbReference>
<evidence type="ECO:0000313" key="1">
    <source>
        <dbReference type="EMBL" id="GGZ92167.1"/>
    </source>
</evidence>
<protein>
    <submittedName>
        <fullName evidence="1">Uncharacterized protein</fullName>
    </submittedName>
</protein>
<proteinExistence type="predicted"/>
<dbReference type="Proteomes" id="UP000636004">
    <property type="component" value="Unassembled WGS sequence"/>
</dbReference>
<reference evidence="1" key="1">
    <citation type="journal article" date="2014" name="Int. J. Syst. Evol. Microbiol.">
        <title>Complete genome sequence of Corynebacterium casei LMG S-19264T (=DSM 44701T), isolated from a smear-ripened cheese.</title>
        <authorList>
            <consortium name="US DOE Joint Genome Institute (JGI-PGF)"/>
            <person name="Walter F."/>
            <person name="Albersmeier A."/>
            <person name="Kalinowski J."/>
            <person name="Ruckert C."/>
        </authorList>
    </citation>
    <scope>NUCLEOTIDE SEQUENCE</scope>
    <source>
        <strain evidence="1">KCTC 12710</strain>
    </source>
</reference>
<dbReference type="RefSeq" id="WP_189362564.1">
    <property type="nucleotide sequence ID" value="NZ_BMWZ01000009.1"/>
</dbReference>
<accession>A0A918RBA9</accession>
<dbReference type="AlphaFoldDB" id="A0A918RBA9"/>